<comment type="caution">
    <text evidence="1">The sequence shown here is derived from an EMBL/GenBank/DDBJ whole genome shotgun (WGS) entry which is preliminary data.</text>
</comment>
<evidence type="ECO:0008006" key="2">
    <source>
        <dbReference type="Google" id="ProtNLM"/>
    </source>
</evidence>
<accession>X1TNL0</accession>
<dbReference type="EMBL" id="BARW01012206">
    <property type="protein sequence ID" value="GAI81619.1"/>
    <property type="molecule type" value="Genomic_DNA"/>
</dbReference>
<proteinExistence type="predicted"/>
<name>X1TNL0_9ZZZZ</name>
<gene>
    <name evidence="1" type="ORF">S12H4_23124</name>
</gene>
<protein>
    <recommendedName>
        <fullName evidence="2">CARDB domain-containing protein</fullName>
    </recommendedName>
</protein>
<evidence type="ECO:0000313" key="1">
    <source>
        <dbReference type="EMBL" id="GAI81619.1"/>
    </source>
</evidence>
<feature type="non-terminal residue" evidence="1">
    <location>
        <position position="1"/>
    </location>
</feature>
<reference evidence="1" key="1">
    <citation type="journal article" date="2014" name="Front. Microbiol.">
        <title>High frequency of phylogenetically diverse reductive dehalogenase-homologous genes in deep subseafloor sedimentary metagenomes.</title>
        <authorList>
            <person name="Kawai M."/>
            <person name="Futagami T."/>
            <person name="Toyoda A."/>
            <person name="Takaki Y."/>
            <person name="Nishi S."/>
            <person name="Hori S."/>
            <person name="Arai W."/>
            <person name="Tsubouchi T."/>
            <person name="Morono Y."/>
            <person name="Uchiyama I."/>
            <person name="Ito T."/>
            <person name="Fujiyama A."/>
            <person name="Inagaki F."/>
            <person name="Takami H."/>
        </authorList>
    </citation>
    <scope>NUCLEOTIDE SEQUENCE</scope>
    <source>
        <strain evidence="1">Expedition CK06-06</strain>
    </source>
</reference>
<dbReference type="AlphaFoldDB" id="X1TNL0"/>
<sequence>VSNSGSADANDVSWSISVNGGFLGLINATTEETIDVLGIGESVEIQTEGILFGLGPVQITVTADEAEKTATGLMIGPFILNVT</sequence>
<organism evidence="1">
    <name type="scientific">marine sediment metagenome</name>
    <dbReference type="NCBI Taxonomy" id="412755"/>
    <lineage>
        <taxon>unclassified sequences</taxon>
        <taxon>metagenomes</taxon>
        <taxon>ecological metagenomes</taxon>
    </lineage>
</organism>